<dbReference type="AlphaFoldDB" id="A0A7W3T2V4"/>
<accession>A0A7W3T2V4</accession>
<dbReference type="RefSeq" id="WP_182662914.1">
    <property type="nucleotide sequence ID" value="NZ_VKHS01000191.1"/>
</dbReference>
<gene>
    <name evidence="1" type="ORF">FOE67_10500</name>
</gene>
<evidence type="ECO:0000313" key="2">
    <source>
        <dbReference type="Proteomes" id="UP000530234"/>
    </source>
</evidence>
<reference evidence="2" key="1">
    <citation type="submission" date="2019-10" db="EMBL/GenBank/DDBJ databases">
        <title>Streptomyces sp. nov., a novel actinobacterium isolated from alkaline environment.</title>
        <authorList>
            <person name="Golinska P."/>
        </authorList>
    </citation>
    <scope>NUCLEOTIDE SEQUENCE [LARGE SCALE GENOMIC DNA]</scope>
    <source>
        <strain evidence="2">DSM 42108</strain>
    </source>
</reference>
<proteinExistence type="predicted"/>
<organism evidence="1 2">
    <name type="scientific">Streptomyces calidiresistens</name>
    <dbReference type="NCBI Taxonomy" id="1485586"/>
    <lineage>
        <taxon>Bacteria</taxon>
        <taxon>Bacillati</taxon>
        <taxon>Actinomycetota</taxon>
        <taxon>Actinomycetes</taxon>
        <taxon>Kitasatosporales</taxon>
        <taxon>Streptomycetaceae</taxon>
        <taxon>Streptomyces</taxon>
    </lineage>
</organism>
<sequence length="107" mass="11518">MTDTDPRRHLLSTRRYQWDSSGAAVSRPVGFAEEAAERRESLSHGLEDARATITGNEALVGAALLKEFAARLRHDLAQGTIAPDAEELAQVATDLADRMTKAGGLTD</sequence>
<comment type="caution">
    <text evidence="1">The sequence shown here is derived from an EMBL/GenBank/DDBJ whole genome shotgun (WGS) entry which is preliminary data.</text>
</comment>
<protein>
    <submittedName>
        <fullName evidence="1">Uncharacterized protein</fullName>
    </submittedName>
</protein>
<dbReference type="Proteomes" id="UP000530234">
    <property type="component" value="Unassembled WGS sequence"/>
</dbReference>
<evidence type="ECO:0000313" key="1">
    <source>
        <dbReference type="EMBL" id="MBB0229935.1"/>
    </source>
</evidence>
<name>A0A7W3T2V4_9ACTN</name>
<dbReference type="EMBL" id="VKHS01000191">
    <property type="protein sequence ID" value="MBB0229935.1"/>
    <property type="molecule type" value="Genomic_DNA"/>
</dbReference>
<keyword evidence="2" id="KW-1185">Reference proteome</keyword>